<reference evidence="3" key="1">
    <citation type="submission" date="2018-04" db="EMBL/GenBank/DDBJ databases">
        <title>Whole genome sequencing of Hypsizygus marmoreus.</title>
        <authorList>
            <person name="Choi I.-G."/>
            <person name="Min B."/>
            <person name="Kim J.-G."/>
            <person name="Kim S."/>
            <person name="Oh Y.-L."/>
            <person name="Kong W.-S."/>
            <person name="Park H."/>
            <person name="Jeong J."/>
            <person name="Song E.-S."/>
        </authorList>
    </citation>
    <scope>NUCLEOTIDE SEQUENCE [LARGE SCALE GENOMIC DNA]</scope>
    <source>
        <strain evidence="3">51987-8</strain>
    </source>
</reference>
<feature type="region of interest" description="Disordered" evidence="1">
    <location>
        <begin position="245"/>
        <end position="304"/>
    </location>
</feature>
<evidence type="ECO:0000256" key="1">
    <source>
        <dbReference type="SAM" id="MobiDB-lite"/>
    </source>
</evidence>
<dbReference type="GO" id="GO:0004523">
    <property type="term" value="F:RNA-DNA hybrid ribonuclease activity"/>
    <property type="evidence" value="ECO:0007669"/>
    <property type="project" value="InterPro"/>
</dbReference>
<dbReference type="Gene3D" id="3.30.420.10">
    <property type="entry name" value="Ribonuclease H-like superfamily/Ribonuclease H"/>
    <property type="match status" value="1"/>
</dbReference>
<dbReference type="InterPro" id="IPR036397">
    <property type="entry name" value="RNaseH_sf"/>
</dbReference>
<evidence type="ECO:0000313" key="4">
    <source>
        <dbReference type="Proteomes" id="UP000076154"/>
    </source>
</evidence>
<protein>
    <recommendedName>
        <fullName evidence="2">RNase H type-1 domain-containing protein</fullName>
    </recommendedName>
</protein>
<dbReference type="Proteomes" id="UP000076154">
    <property type="component" value="Unassembled WGS sequence"/>
</dbReference>
<feature type="compositionally biased region" description="Acidic residues" evidence="1">
    <location>
        <begin position="281"/>
        <end position="304"/>
    </location>
</feature>
<dbReference type="CDD" id="cd09276">
    <property type="entry name" value="Rnase_HI_RT_non_LTR"/>
    <property type="match status" value="1"/>
</dbReference>
<keyword evidence="4" id="KW-1185">Reference proteome</keyword>
<gene>
    <name evidence="3" type="ORF">Hypma_001787</name>
</gene>
<evidence type="ECO:0000259" key="2">
    <source>
        <dbReference type="Pfam" id="PF00075"/>
    </source>
</evidence>
<organism evidence="3 4">
    <name type="scientific">Hypsizygus marmoreus</name>
    <name type="common">White beech mushroom</name>
    <name type="synonym">Agaricus marmoreus</name>
    <dbReference type="NCBI Taxonomy" id="39966"/>
    <lineage>
        <taxon>Eukaryota</taxon>
        <taxon>Fungi</taxon>
        <taxon>Dikarya</taxon>
        <taxon>Basidiomycota</taxon>
        <taxon>Agaricomycotina</taxon>
        <taxon>Agaricomycetes</taxon>
        <taxon>Agaricomycetidae</taxon>
        <taxon>Agaricales</taxon>
        <taxon>Tricholomatineae</taxon>
        <taxon>Lyophyllaceae</taxon>
        <taxon>Hypsizygus</taxon>
    </lineage>
</organism>
<evidence type="ECO:0000313" key="3">
    <source>
        <dbReference type="EMBL" id="RDB17330.1"/>
    </source>
</evidence>
<proteinExistence type="predicted"/>
<comment type="caution">
    <text evidence="3">The sequence shown here is derived from an EMBL/GenBank/DDBJ whole genome shotgun (WGS) entry which is preliminary data.</text>
</comment>
<dbReference type="Pfam" id="PF00075">
    <property type="entry name" value="RNase_H"/>
    <property type="match status" value="1"/>
</dbReference>
<dbReference type="AlphaFoldDB" id="A0A369J836"/>
<dbReference type="OrthoDB" id="3230070at2759"/>
<dbReference type="InterPro" id="IPR012337">
    <property type="entry name" value="RNaseH-like_sf"/>
</dbReference>
<accession>A0A369J836</accession>
<dbReference type="SUPFAM" id="SSF53098">
    <property type="entry name" value="Ribonuclease H-like"/>
    <property type="match status" value="1"/>
</dbReference>
<dbReference type="EMBL" id="LUEZ02000113">
    <property type="protein sequence ID" value="RDB17330.1"/>
    <property type="molecule type" value="Genomic_DNA"/>
</dbReference>
<dbReference type="InParanoid" id="A0A369J836"/>
<name>A0A369J836_HYPMA</name>
<feature type="domain" description="RNase H type-1" evidence="2">
    <location>
        <begin position="13"/>
        <end position="95"/>
    </location>
</feature>
<dbReference type="InterPro" id="IPR002156">
    <property type="entry name" value="RNaseH_domain"/>
</dbReference>
<sequence>MDPTGLVWAAREATRFALQCPEVKHLHIYADNTAAVTSVFEPKSTPGQYNMRTFNKIITDYLARSVENTVHVEWCPGHTDVAGNERADEEAKEGALLWRPRFVTITHAKRRSKERILQKWTEQWRRSPPSGGFGIANRFPPAWKPKEHVISTPREVFGRLTQCRTRHGFIGEYYAKFVSTESIECPCGENFQTRHHIITECERYNSHRHLLTKDFPELSLPDILGTKKGLEALVKFLTKSGAFTKTGEPRRARTRPRLEDEEDEEDGEDEENWWERFERNGEEDEREEGEDEEEEEEEGDEQGT</sequence>
<feature type="compositionally biased region" description="Acidic residues" evidence="1">
    <location>
        <begin position="259"/>
        <end position="272"/>
    </location>
</feature>
<dbReference type="GO" id="GO:0003676">
    <property type="term" value="F:nucleic acid binding"/>
    <property type="evidence" value="ECO:0007669"/>
    <property type="project" value="InterPro"/>
</dbReference>